<proteinExistence type="predicted"/>
<organism evidence="1 2">
    <name type="scientific">Actinoplanes philippinensis</name>
    <dbReference type="NCBI Taxonomy" id="35752"/>
    <lineage>
        <taxon>Bacteria</taxon>
        <taxon>Bacillati</taxon>
        <taxon>Actinomycetota</taxon>
        <taxon>Actinomycetes</taxon>
        <taxon>Micromonosporales</taxon>
        <taxon>Micromonosporaceae</taxon>
        <taxon>Actinoplanes</taxon>
    </lineage>
</organism>
<keyword evidence="2" id="KW-1185">Reference proteome</keyword>
<dbReference type="AlphaFoldDB" id="A0A1I2H240"/>
<evidence type="ECO:0000313" key="2">
    <source>
        <dbReference type="Proteomes" id="UP000199645"/>
    </source>
</evidence>
<dbReference type="STRING" id="35752.SAMN05421541_107324"/>
<gene>
    <name evidence="1" type="ORF">SAMN05421541_107324</name>
</gene>
<sequence>MPRWHAEAPTGLPVVVRPLALAHYEVVVSCFLGDHTPSRSWSRFAGGATGLGDGQQ</sequence>
<name>A0A1I2H240_9ACTN</name>
<protein>
    <submittedName>
        <fullName evidence="1">Uncharacterized protein</fullName>
    </submittedName>
</protein>
<accession>A0A1I2H240</accession>
<dbReference type="EMBL" id="FONV01000007">
    <property type="protein sequence ID" value="SFF22781.1"/>
    <property type="molecule type" value="Genomic_DNA"/>
</dbReference>
<dbReference type="Proteomes" id="UP000199645">
    <property type="component" value="Unassembled WGS sequence"/>
</dbReference>
<reference evidence="1 2" key="1">
    <citation type="submission" date="2016-10" db="EMBL/GenBank/DDBJ databases">
        <authorList>
            <person name="de Groot N.N."/>
        </authorList>
    </citation>
    <scope>NUCLEOTIDE SEQUENCE [LARGE SCALE GENOMIC DNA]</scope>
    <source>
        <strain evidence="1 2">DSM 43019</strain>
    </source>
</reference>
<evidence type="ECO:0000313" key="1">
    <source>
        <dbReference type="EMBL" id="SFF22781.1"/>
    </source>
</evidence>